<comment type="caution">
    <text evidence="2">The sequence shown here is derived from an EMBL/GenBank/DDBJ whole genome shotgun (WGS) entry which is preliminary data.</text>
</comment>
<dbReference type="Proteomes" id="UP000782880">
    <property type="component" value="Unassembled WGS sequence"/>
</dbReference>
<accession>A0A921IKS7</accession>
<name>A0A921IKS7_9FIRM</name>
<organism evidence="2 3">
    <name type="scientific">Subdoligranulum variabile</name>
    <dbReference type="NCBI Taxonomy" id="214851"/>
    <lineage>
        <taxon>Bacteria</taxon>
        <taxon>Bacillati</taxon>
        <taxon>Bacillota</taxon>
        <taxon>Clostridia</taxon>
        <taxon>Eubacteriales</taxon>
        <taxon>Oscillospiraceae</taxon>
        <taxon>Subdoligranulum</taxon>
    </lineage>
</organism>
<dbReference type="Gene3D" id="1.10.8.730">
    <property type="match status" value="1"/>
</dbReference>
<evidence type="ECO:0000313" key="2">
    <source>
        <dbReference type="EMBL" id="HJG27578.1"/>
    </source>
</evidence>
<dbReference type="Pfam" id="PF19044">
    <property type="entry name" value="P-loop_TraG"/>
    <property type="match status" value="1"/>
</dbReference>
<dbReference type="PANTHER" id="PTHR30121">
    <property type="entry name" value="UNCHARACTERIZED PROTEIN YJGR-RELATED"/>
    <property type="match status" value="1"/>
</dbReference>
<dbReference type="InterPro" id="IPR027417">
    <property type="entry name" value="P-loop_NTPase"/>
</dbReference>
<dbReference type="GO" id="GO:0005524">
    <property type="term" value="F:ATP binding"/>
    <property type="evidence" value="ECO:0007669"/>
    <property type="project" value="UniProtKB-KW"/>
</dbReference>
<protein>
    <submittedName>
        <fullName evidence="2">ATP-binding protein</fullName>
    </submittedName>
</protein>
<keyword evidence="2" id="KW-0067">ATP-binding</keyword>
<keyword evidence="2" id="KW-0547">Nucleotide-binding</keyword>
<reference evidence="2" key="1">
    <citation type="journal article" date="2021" name="PeerJ">
        <title>Extensive microbial diversity within the chicken gut microbiome revealed by metagenomics and culture.</title>
        <authorList>
            <person name="Gilroy R."/>
            <person name="Ravi A."/>
            <person name="Getino M."/>
            <person name="Pursley I."/>
            <person name="Horton D.L."/>
            <person name="Alikhan N.F."/>
            <person name="Baker D."/>
            <person name="Gharbi K."/>
            <person name="Hall N."/>
            <person name="Watson M."/>
            <person name="Adriaenssens E.M."/>
            <person name="Foster-Nyarko E."/>
            <person name="Jarju S."/>
            <person name="Secka A."/>
            <person name="Antonio M."/>
            <person name="Oren A."/>
            <person name="Chaudhuri R.R."/>
            <person name="La Ragione R."/>
            <person name="Hildebrand F."/>
            <person name="Pallen M.J."/>
        </authorList>
    </citation>
    <scope>NUCLEOTIDE SEQUENCE</scope>
    <source>
        <strain evidence="2">ChiBcec21-2208</strain>
    </source>
</reference>
<dbReference type="NCBIfam" id="NF045971">
    <property type="entry name" value="conju_CD1110"/>
    <property type="match status" value="1"/>
</dbReference>
<gene>
    <name evidence="2" type="ORF">K8V20_02885</name>
</gene>
<dbReference type="SUPFAM" id="SSF52540">
    <property type="entry name" value="P-loop containing nucleoside triphosphate hydrolases"/>
    <property type="match status" value="1"/>
</dbReference>
<dbReference type="InterPro" id="IPR051162">
    <property type="entry name" value="T4SS_component"/>
</dbReference>
<feature type="domain" description="TraG P-loop" evidence="1">
    <location>
        <begin position="431"/>
        <end position="736"/>
    </location>
</feature>
<dbReference type="EMBL" id="DYVE01000073">
    <property type="protein sequence ID" value="HJG27578.1"/>
    <property type="molecule type" value="Genomic_DNA"/>
</dbReference>
<dbReference type="PANTHER" id="PTHR30121:SF6">
    <property type="entry name" value="SLR6007 PROTEIN"/>
    <property type="match status" value="1"/>
</dbReference>
<proteinExistence type="predicted"/>
<dbReference type="AlphaFoldDB" id="A0A921IKS7"/>
<dbReference type="InterPro" id="IPR043964">
    <property type="entry name" value="P-loop_TraG"/>
</dbReference>
<evidence type="ECO:0000259" key="1">
    <source>
        <dbReference type="Pfam" id="PF19044"/>
    </source>
</evidence>
<sequence>MKLYEYTSTRNSWGGVNTPKSVQKSIPIDRIYEDGMWRSGNVYSQMWSVSDINYAMVSDSKKEEIQLIYGKLYAGVPSDCTVKMCIVSQRMDDLVFRRDVLYRRANDGHDDLRAEKNRQLTACASLVGNVIQHKYVIISTQKPRVDDARDRLRQVQGHLINILSELGSTVRSVDNSERLRILHNFFRVGEESRFEFDLDRCTRLGEDFRDFVAPDTIEFKRDHIVIDNRVAKCMSMSYFPQRIDDKLISTLLQQVPYIILTMDFVPIETEDAYKTLADYRMKVDADKVRFNRKSVDNLDFTANVPQRTQEEEGILNQWQNDMSNHDQQMFLTLLTAAFFADDLEELRQETDALKTAAGNFNCRFTEMRWQQENAFNTAMPYGLRRIANLRAMTTKGVASLIPFNTQEVLVPGGIYYGVNAISGNLIIGLRTVLINGNAMVIATSGGGKSLFVKQELLELFLRFLKAKFYIVDPENEYGPLVRELGGIVVDISVDSTTYFNPLDFTYDPSTKIQPHTAKAEFVLSLCEQIMGKDNIQAGDKSLIDRSLKHIYKPLIQSGYKAACPTLTDLYNDLKAQPHERAHEIALALELFATGSMNMFAQPTNVDMSNRLICFNIQSLGDQLKPVAMLSMLEYINTCVMSNERNDPKAATWVYFDEIYLLLRDKLSSQFLYTSWKRFRKYNAFATGITQNVQDCLANDTAYAMLANSEFVCMLRQTKDIDSVVELYGLSDPQKNYLKLAKPGQGILKLGNNLIPFVNDHPTNTKIYRLITTKPGEMEN</sequence>
<reference evidence="2" key="2">
    <citation type="submission" date="2021-09" db="EMBL/GenBank/DDBJ databases">
        <authorList>
            <person name="Gilroy R."/>
        </authorList>
    </citation>
    <scope>NUCLEOTIDE SEQUENCE</scope>
    <source>
        <strain evidence="2">ChiBcec21-2208</strain>
    </source>
</reference>
<evidence type="ECO:0000313" key="3">
    <source>
        <dbReference type="Proteomes" id="UP000782880"/>
    </source>
</evidence>
<dbReference type="Gene3D" id="3.40.50.300">
    <property type="entry name" value="P-loop containing nucleotide triphosphate hydrolases"/>
    <property type="match status" value="1"/>
</dbReference>